<sequence>MPLRKTISEYGCIRNADDFPGNADSFSEVFLPGPTFRQLRELAGQDDADTILQLIWQKGRETLRVKNYVGLLEIPHGVQLEILPKIARHQPDVARRSLLRMLRRLANSPFRSISNAHTRSSQLPLWEIFITVFLDEVERLVSQGIQQTYLTVEGNEPFWKGKFLPGQHLRQNLSHAERIAIRYDKRTPDTPPNRILKTTLNLLRPRTGTLRNQARIRQLLQAFDEVSLSESLTADWQLVQTSSRQESRYATALRWAEALLQQEAYGVRAGTALSLALLFPMDRIFEQYVTHGFRHYWPSGSVSAQEGSMHLVDTHVGTPKFKLRPDLVIRQGLQTVILDTKWKQVDGADRKGNYGIDTGDLYQLYAYGKKYNARDLILLYPANTTFQEPLDVFGYDPDTRLHVVPFDVTQPLAQEVEKIHALTLSFQTK</sequence>
<dbReference type="Pfam" id="PF10117">
    <property type="entry name" value="McrBC"/>
    <property type="match status" value="1"/>
</dbReference>
<dbReference type="EMBL" id="MORL01000009">
    <property type="protein sequence ID" value="OIN57904.1"/>
    <property type="molecule type" value="Genomic_DNA"/>
</dbReference>
<dbReference type="AlphaFoldDB" id="A0A1S2VGQ5"/>
<dbReference type="GO" id="GO:0004519">
    <property type="term" value="F:endonuclease activity"/>
    <property type="evidence" value="ECO:0007669"/>
    <property type="project" value="UniProtKB-KW"/>
</dbReference>
<comment type="caution">
    <text evidence="1">The sequence shown here is derived from an EMBL/GenBank/DDBJ whole genome shotgun (WGS) entry which is preliminary data.</text>
</comment>
<dbReference type="PANTHER" id="PTHR38733:SF1">
    <property type="entry name" value="TYPE IV METHYL-DIRECTED RESTRICTION ENZYME ECOKMCRBC"/>
    <property type="match status" value="1"/>
</dbReference>
<dbReference type="InterPro" id="IPR019292">
    <property type="entry name" value="McrC"/>
</dbReference>
<keyword evidence="1" id="KW-0255">Endonuclease</keyword>
<gene>
    <name evidence="1" type="ORF">BLX24_17590</name>
</gene>
<dbReference type="RefSeq" id="WP_071504493.1">
    <property type="nucleotide sequence ID" value="NZ_MORL01000009.1"/>
</dbReference>
<keyword evidence="1" id="KW-0378">Hydrolase</keyword>
<reference evidence="1 2" key="1">
    <citation type="submission" date="2016-10" db="EMBL/GenBank/DDBJ databases">
        <title>Arsenicibacter rosenii gen. nov., sp. nov., an efficient arsenic-methylating bacterium isolated from an arsenic-contaminated paddy soil.</title>
        <authorList>
            <person name="Huang K."/>
        </authorList>
    </citation>
    <scope>NUCLEOTIDE SEQUENCE [LARGE SCALE GENOMIC DNA]</scope>
    <source>
        <strain evidence="1 2">SM-1</strain>
    </source>
</reference>
<evidence type="ECO:0000313" key="2">
    <source>
        <dbReference type="Proteomes" id="UP000181790"/>
    </source>
</evidence>
<dbReference type="OrthoDB" id="307209at2"/>
<organism evidence="1 2">
    <name type="scientific">Arsenicibacter rosenii</name>
    <dbReference type="NCBI Taxonomy" id="1750698"/>
    <lineage>
        <taxon>Bacteria</taxon>
        <taxon>Pseudomonadati</taxon>
        <taxon>Bacteroidota</taxon>
        <taxon>Cytophagia</taxon>
        <taxon>Cytophagales</taxon>
        <taxon>Spirosomataceae</taxon>
        <taxon>Arsenicibacter</taxon>
    </lineage>
</organism>
<keyword evidence="2" id="KW-1185">Reference proteome</keyword>
<dbReference type="PANTHER" id="PTHR38733">
    <property type="entry name" value="PROTEIN MCRC"/>
    <property type="match status" value="1"/>
</dbReference>
<name>A0A1S2VGQ5_9BACT</name>
<keyword evidence="1" id="KW-0540">Nuclease</keyword>
<accession>A0A1S2VGQ5</accession>
<dbReference type="Proteomes" id="UP000181790">
    <property type="component" value="Unassembled WGS sequence"/>
</dbReference>
<evidence type="ECO:0000313" key="1">
    <source>
        <dbReference type="EMBL" id="OIN57904.1"/>
    </source>
</evidence>
<proteinExistence type="predicted"/>
<protein>
    <submittedName>
        <fullName evidence="1">Restriction endonuclease</fullName>
    </submittedName>
</protein>